<evidence type="ECO:0000313" key="2">
    <source>
        <dbReference type="Proteomes" id="UP000260812"/>
    </source>
</evidence>
<accession>A0A3E3I004</accession>
<protein>
    <submittedName>
        <fullName evidence="1">Uncharacterized protein</fullName>
    </submittedName>
</protein>
<dbReference type="GeneID" id="97988943"/>
<keyword evidence="2" id="KW-1185">Reference proteome</keyword>
<dbReference type="AlphaFoldDB" id="A0A3E3I004"/>
<evidence type="ECO:0000313" key="1">
    <source>
        <dbReference type="EMBL" id="RGE57496.1"/>
    </source>
</evidence>
<dbReference type="EMBL" id="QVLV01000015">
    <property type="protein sequence ID" value="RGE57496.1"/>
    <property type="molecule type" value="Genomic_DNA"/>
</dbReference>
<reference evidence="1" key="1">
    <citation type="submission" date="2018-08" db="EMBL/GenBank/DDBJ databases">
        <title>A genome reference for cultivated species of the human gut microbiota.</title>
        <authorList>
            <person name="Zou Y."/>
            <person name="Xue W."/>
            <person name="Luo G."/>
        </authorList>
    </citation>
    <scope>NUCLEOTIDE SEQUENCE [LARGE SCALE GENOMIC DNA]</scope>
    <source>
        <strain evidence="1">TF05-5AC</strain>
    </source>
</reference>
<comment type="caution">
    <text evidence="1">The sequence shown here is derived from an EMBL/GenBank/DDBJ whole genome shotgun (WGS) entry which is preliminary data.</text>
</comment>
<organism evidence="1 2">
    <name type="scientific">Eisenbergiella massiliensis</name>
    <dbReference type="NCBI Taxonomy" id="1720294"/>
    <lineage>
        <taxon>Bacteria</taxon>
        <taxon>Bacillati</taxon>
        <taxon>Bacillota</taxon>
        <taxon>Clostridia</taxon>
        <taxon>Lachnospirales</taxon>
        <taxon>Lachnospiraceae</taxon>
        <taxon>Eisenbergiella</taxon>
    </lineage>
</organism>
<sequence>MRVNINVKKIGKNRGAIEPVFYEYPEGVDTVEKLLRETVRINLEEFTKRRKRTEVEAVLSGEDIEEQAGTGKISFGIAYDGRTADFENAVKNACQCFEDGIAVIFLEGKRLETLEERIALREDSELTFVRMTMLAGRMW</sequence>
<proteinExistence type="predicted"/>
<gene>
    <name evidence="1" type="ORF">DXC51_19220</name>
</gene>
<dbReference type="Proteomes" id="UP000260812">
    <property type="component" value="Unassembled WGS sequence"/>
</dbReference>
<dbReference type="RefSeq" id="WP_117545189.1">
    <property type="nucleotide sequence ID" value="NZ_QVLV01000015.1"/>
</dbReference>
<name>A0A3E3I004_9FIRM</name>